<feature type="transmembrane region" description="Helical" evidence="8">
    <location>
        <begin position="361"/>
        <end position="382"/>
    </location>
</feature>
<reference evidence="10" key="3">
    <citation type="submission" date="2025-09" db="UniProtKB">
        <authorList>
            <consortium name="Ensembl"/>
        </authorList>
    </citation>
    <scope>IDENTIFICATION</scope>
</reference>
<keyword evidence="11" id="KW-1185">Reference proteome</keyword>
<proteinExistence type="inferred from homology"/>
<feature type="transmembrane region" description="Helical" evidence="8">
    <location>
        <begin position="338"/>
        <end position="354"/>
    </location>
</feature>
<reference evidence="11" key="1">
    <citation type="submission" date="2003-08" db="EMBL/GenBank/DDBJ databases">
        <authorList>
            <person name="Birren B."/>
            <person name="Nusbaum C."/>
            <person name="Abebe A."/>
            <person name="Abouelleil A."/>
            <person name="Adekoya E."/>
            <person name="Ait-zahra M."/>
            <person name="Allen N."/>
            <person name="Allen T."/>
            <person name="An P."/>
            <person name="Anderson M."/>
            <person name="Anderson S."/>
            <person name="Arachchi H."/>
            <person name="Armbruster J."/>
            <person name="Bachantsang P."/>
            <person name="Baldwin J."/>
            <person name="Barry A."/>
            <person name="Bayul T."/>
            <person name="Blitshsteyn B."/>
            <person name="Bloom T."/>
            <person name="Blye J."/>
            <person name="Boguslavskiy L."/>
            <person name="Borowsky M."/>
            <person name="Boukhgalter B."/>
            <person name="Brunache A."/>
            <person name="Butler J."/>
            <person name="Calixte N."/>
            <person name="Calvo S."/>
            <person name="Camarata J."/>
            <person name="Campo K."/>
            <person name="Chang J."/>
            <person name="Cheshatsang Y."/>
            <person name="Citroen M."/>
            <person name="Collymore A."/>
            <person name="Considine T."/>
            <person name="Cook A."/>
            <person name="Cooke P."/>
            <person name="Corum B."/>
            <person name="Cuomo C."/>
            <person name="David R."/>
            <person name="Dawoe T."/>
            <person name="Degray S."/>
            <person name="Dodge S."/>
            <person name="Dooley K."/>
            <person name="Dorje P."/>
            <person name="Dorjee K."/>
            <person name="Dorris L."/>
            <person name="Duffey N."/>
            <person name="Dupes A."/>
            <person name="Elkins T."/>
            <person name="Engels R."/>
            <person name="Erickson J."/>
            <person name="Farina A."/>
            <person name="Faro S."/>
            <person name="Ferreira P."/>
            <person name="Fischer H."/>
            <person name="Fitzgerald M."/>
            <person name="Foley K."/>
            <person name="Gage D."/>
            <person name="Galagan J."/>
            <person name="Gearin G."/>
            <person name="Gnerre S."/>
            <person name="Gnirke A."/>
            <person name="Goyette A."/>
            <person name="Graham J."/>
            <person name="Grandbois E."/>
            <person name="Gyaltsen K."/>
            <person name="Hafez N."/>
            <person name="Hagopian D."/>
            <person name="Hagos B."/>
            <person name="Hall J."/>
            <person name="Hatcher B."/>
            <person name="Heller A."/>
            <person name="Higgins H."/>
            <person name="Honan T."/>
            <person name="Horn A."/>
            <person name="Houde N."/>
            <person name="Hughes L."/>
            <person name="Hulme W."/>
            <person name="Husby E."/>
            <person name="Iliev I."/>
            <person name="Jaffe D."/>
            <person name="Jones C."/>
            <person name="Kamal M."/>
            <person name="Kamat A."/>
            <person name="Kamvysselis M."/>
            <person name="Karlsson E."/>
            <person name="Kells C."/>
            <person name="Kieu A."/>
            <person name="Kisner P."/>
            <person name="Kodira C."/>
            <person name="Kulbokas E."/>
            <person name="Labutti K."/>
            <person name="Lama D."/>
            <person name="Landers T."/>
            <person name="Leger J."/>
            <person name="Levine S."/>
            <person name="Lewis D."/>
            <person name="Lewis T."/>
            <person name="Lindblad-toh K."/>
            <person name="Liu X."/>
            <person name="Lokyitsang T."/>
            <person name="Lokyitsang Y."/>
            <person name="Lucien O."/>
            <person name="Lui A."/>
            <person name="Ma L.J."/>
            <person name="Mabbitt R."/>
            <person name="Macdonald J."/>
            <person name="Maclean C."/>
            <person name="Major J."/>
            <person name="Manning J."/>
            <person name="Marabella R."/>
            <person name="Maru K."/>
            <person name="Matthews C."/>
            <person name="Mauceli E."/>
            <person name="Mccarthy M."/>
            <person name="Mcdonough S."/>
            <person name="Mcghee T."/>
            <person name="Meldrim J."/>
            <person name="Meneus L."/>
            <person name="Mesirov J."/>
            <person name="Mihalev A."/>
            <person name="Mihova T."/>
            <person name="Mikkelsen T."/>
            <person name="Mlenga V."/>
            <person name="Moru K."/>
            <person name="Mozes J."/>
            <person name="Mulrain L."/>
            <person name="Munson G."/>
            <person name="Naylor J."/>
            <person name="Newes C."/>
            <person name="Nguyen C."/>
            <person name="Nguyen N."/>
            <person name="Nguyen T."/>
            <person name="Nicol R."/>
            <person name="Nielsen C."/>
            <person name="Nizzari M."/>
            <person name="Norbu C."/>
            <person name="Norbu N."/>
            <person name="O'donnell P."/>
            <person name="Okoawo O."/>
            <person name="O'leary S."/>
            <person name="Omotosho B."/>
            <person name="O'neill K."/>
            <person name="Osman S."/>
            <person name="Parker S."/>
            <person name="Perrin D."/>
            <person name="Phunkhang P."/>
            <person name="Piqani B."/>
            <person name="Purcell S."/>
            <person name="Rachupka T."/>
            <person name="Ramasamy U."/>
            <person name="Rameau R."/>
            <person name="Ray V."/>
            <person name="Raymond C."/>
            <person name="Retta R."/>
            <person name="Richardson S."/>
            <person name="Rise C."/>
            <person name="Rodriguez J."/>
            <person name="Rogers J."/>
            <person name="Rogov P."/>
            <person name="Rutman M."/>
            <person name="Schupbach R."/>
            <person name="Seaman C."/>
            <person name="Settipalli S."/>
            <person name="Sharpe T."/>
            <person name="Sheridan J."/>
            <person name="Sherpa N."/>
            <person name="Shi J."/>
            <person name="Smirnov S."/>
            <person name="Smith C."/>
            <person name="Sougnez C."/>
            <person name="Spencer B."/>
            <person name="Stalker J."/>
            <person name="Stange-thomann N."/>
            <person name="Stavropoulos S."/>
            <person name="Stetson K."/>
            <person name="Stone C."/>
            <person name="Stone S."/>
            <person name="Stubbs M."/>
            <person name="Talamas J."/>
            <person name="Tchuinga P."/>
            <person name="Tenzing P."/>
            <person name="Tesfaye S."/>
            <person name="Theodore J."/>
            <person name="Thoulutsang Y."/>
            <person name="Topham K."/>
            <person name="Towey S."/>
            <person name="Tsamla T."/>
            <person name="Tsomo N."/>
            <person name="Vallee D."/>
            <person name="Vassiliev H."/>
            <person name="Venkataraman V."/>
            <person name="Vinson J."/>
            <person name="Vo A."/>
            <person name="Wade C."/>
            <person name="Wang S."/>
            <person name="Wangchuk T."/>
            <person name="Wangdi T."/>
            <person name="Whittaker C."/>
            <person name="Wilkinson J."/>
            <person name="Wu Y."/>
            <person name="Wyman D."/>
            <person name="Yadav S."/>
            <person name="Yang S."/>
            <person name="Yang X."/>
            <person name="Yeager S."/>
            <person name="Yee E."/>
            <person name="Young G."/>
            <person name="Zainoun J."/>
            <person name="Zembeck L."/>
            <person name="Zimmer A."/>
            <person name="Zody M."/>
            <person name="Lander E."/>
        </authorList>
    </citation>
    <scope>NUCLEOTIDE SEQUENCE [LARGE SCALE GENOMIC DNA]</scope>
</reference>
<dbReference type="Ensembl" id="ENSCSAVT00000013255.1">
    <property type="protein sequence ID" value="ENSCSAVP00000013106.1"/>
    <property type="gene ID" value="ENSCSAVG00000007694.1"/>
</dbReference>
<evidence type="ECO:0000256" key="1">
    <source>
        <dbReference type="ARBA" id="ARBA00004141"/>
    </source>
</evidence>
<protein>
    <recommendedName>
        <fullName evidence="9">Cas1p 10 TM acyl transferase domain-containing protein</fullName>
    </recommendedName>
</protein>
<keyword evidence="3" id="KW-0808">Transferase</keyword>
<dbReference type="AlphaFoldDB" id="H2Z694"/>
<feature type="domain" description="Cas1p 10 TM acyl transferase" evidence="9">
    <location>
        <begin position="175"/>
        <end position="651"/>
    </location>
</feature>
<keyword evidence="6 8" id="KW-0472">Membrane</keyword>
<dbReference type="GO" id="GO:0005975">
    <property type="term" value="P:carbohydrate metabolic process"/>
    <property type="evidence" value="ECO:0007669"/>
    <property type="project" value="UniProtKB-ARBA"/>
</dbReference>
<evidence type="ECO:0000256" key="2">
    <source>
        <dbReference type="ARBA" id="ARBA00010666"/>
    </source>
</evidence>
<feature type="transmembrane region" description="Helical" evidence="8">
    <location>
        <begin position="276"/>
        <end position="294"/>
    </location>
</feature>
<feature type="transmembrane region" description="Helical" evidence="8">
    <location>
        <begin position="189"/>
        <end position="214"/>
    </location>
</feature>
<feature type="transmembrane region" description="Helical" evidence="8">
    <location>
        <begin position="545"/>
        <end position="563"/>
    </location>
</feature>
<accession>H2Z694</accession>
<dbReference type="GO" id="GO:0000139">
    <property type="term" value="C:Golgi membrane"/>
    <property type="evidence" value="ECO:0007669"/>
    <property type="project" value="TreeGrafter"/>
</dbReference>
<evidence type="ECO:0000256" key="5">
    <source>
        <dbReference type="ARBA" id="ARBA00022989"/>
    </source>
</evidence>
<feature type="transmembrane region" description="Helical" evidence="8">
    <location>
        <begin position="651"/>
        <end position="668"/>
    </location>
</feature>
<dbReference type="Proteomes" id="UP000007875">
    <property type="component" value="Unassembled WGS sequence"/>
</dbReference>
<sequence>QHFNIPFKSANINVEFLWMPEINMSAVDLYKKWYEKEDERPLFIFQSAGVHSIKRTNGNPVTVDEFKHNLTTLRPYMDSILDQGSKIYWLDQEPVVESKLSSARRAITNDLIYEYNAAATEIMTNSVQIHVIKSLAQLAKSAIDDSVDGIHLSQKIRETDVRILINLVCNEITPTVDGTCCKKPDPVTVVQIILATFGSLWFVYHFCFVVVNLVQKHVQRPSPGTEEENKKNNIRTTIVELVSAAAKMSLILLYFYICDRTDVFMKANKHYTNTRFFLPLLYIVFLGVFGIDAAEKPVFLNRNQTDEWKGWMQLIILIYHMTGASVNVPIYMHIRLLVSMYLFMTGYGHFSYFWNKGDFGLHRVFGVMFRLNFLTIMLCLTMDRPYQFYYFVPMCSFWYLVLYLTMAMWPRAYISSPTNENTAVFKMILKLSFLFFLIVVVFISQNLFESMFSWWPVIRLFELPSGMVREWWFRCHLDRFAVLHGSLFAFSYIMLKRLSVVDDSRQGCLFSTKVSLIAVTTSIICTLLYSIWAMHCTDKQSCNEVHSFASLIPISAFILIRNIPGYLRAGYSAFFAWFGKISLELFIGQYHIWLAADTKGILVLTSPDWPMLNLLITTFIFVCVAHEIFSLTGVFAKHLVGSPKSADSKTLCIKVLVISAILFTFTLISDVTHKKKV</sequence>
<dbReference type="PANTHER" id="PTHR13533">
    <property type="entry name" value="N-ACETYLNEURAMINATE 9-O-ACETYLTRANSFERASE"/>
    <property type="match status" value="1"/>
</dbReference>
<keyword evidence="4 8" id="KW-0812">Transmembrane</keyword>
<feature type="transmembrane region" description="Helical" evidence="8">
    <location>
        <begin position="427"/>
        <end position="448"/>
    </location>
</feature>
<feature type="transmembrane region" description="Helical" evidence="8">
    <location>
        <begin position="314"/>
        <end position="332"/>
    </location>
</feature>
<evidence type="ECO:0000313" key="10">
    <source>
        <dbReference type="Ensembl" id="ENSCSAVP00000013106.1"/>
    </source>
</evidence>
<feature type="transmembrane region" description="Helical" evidence="8">
    <location>
        <begin position="388"/>
        <end position="406"/>
    </location>
</feature>
<dbReference type="HOGENOM" id="CLU_008003_1_0_1"/>
<feature type="transmembrane region" description="Helical" evidence="8">
    <location>
        <begin position="575"/>
        <end position="594"/>
    </location>
</feature>
<evidence type="ECO:0000256" key="3">
    <source>
        <dbReference type="ARBA" id="ARBA00022679"/>
    </source>
</evidence>
<reference evidence="10" key="2">
    <citation type="submission" date="2025-08" db="UniProtKB">
        <authorList>
            <consortium name="Ensembl"/>
        </authorList>
    </citation>
    <scope>IDENTIFICATION</scope>
</reference>
<dbReference type="GO" id="GO:0047186">
    <property type="term" value="F:N-acetylneuraminate 9-O-acetyltransferase activity"/>
    <property type="evidence" value="ECO:0007669"/>
    <property type="project" value="TreeGrafter"/>
</dbReference>
<dbReference type="GeneTree" id="ENSGT00390000004037"/>
<dbReference type="eggNOG" id="KOG1699">
    <property type="taxonomic scope" value="Eukaryota"/>
</dbReference>
<comment type="similarity">
    <text evidence="2">Belongs to the PC-esterase family. CASD1 subfamily.</text>
</comment>
<dbReference type="InterPro" id="IPR012419">
    <property type="entry name" value="Cas1_AcylTrans_dom"/>
</dbReference>
<feature type="transmembrane region" description="Helical" evidence="8">
    <location>
        <begin position="614"/>
        <end position="639"/>
    </location>
</feature>
<comment type="subcellular location">
    <subcellularLocation>
        <location evidence="1">Membrane</location>
        <topology evidence="1">Multi-pass membrane protein</topology>
    </subcellularLocation>
</comment>
<evidence type="ECO:0000256" key="6">
    <source>
        <dbReference type="ARBA" id="ARBA00023136"/>
    </source>
</evidence>
<keyword evidence="5 8" id="KW-1133">Transmembrane helix</keyword>
<dbReference type="FunCoup" id="H2Z694">
    <property type="interactions" value="21"/>
</dbReference>
<feature type="transmembrane region" description="Helical" evidence="8">
    <location>
        <begin position="514"/>
        <end position="533"/>
    </location>
</feature>
<evidence type="ECO:0000256" key="7">
    <source>
        <dbReference type="ARBA" id="ARBA00023180"/>
    </source>
</evidence>
<evidence type="ECO:0000313" key="11">
    <source>
        <dbReference type="Proteomes" id="UP000007875"/>
    </source>
</evidence>
<name>H2Z694_CIOSA</name>
<dbReference type="PANTHER" id="PTHR13533:SF1">
    <property type="entry name" value="N-ACETYLNEURAMINATE 9-O-ACETYLTRANSFERASE"/>
    <property type="match status" value="1"/>
</dbReference>
<dbReference type="InParanoid" id="H2Z694"/>
<keyword evidence="7" id="KW-0325">Glycoprotein</keyword>
<dbReference type="OMA" id="WSAREWA"/>
<organism evidence="10 11">
    <name type="scientific">Ciona savignyi</name>
    <name type="common">Pacific transparent sea squirt</name>
    <dbReference type="NCBI Taxonomy" id="51511"/>
    <lineage>
        <taxon>Eukaryota</taxon>
        <taxon>Metazoa</taxon>
        <taxon>Chordata</taxon>
        <taxon>Tunicata</taxon>
        <taxon>Ascidiacea</taxon>
        <taxon>Phlebobranchia</taxon>
        <taxon>Cionidae</taxon>
        <taxon>Ciona</taxon>
    </lineage>
</organism>
<evidence type="ECO:0000256" key="8">
    <source>
        <dbReference type="SAM" id="Phobius"/>
    </source>
</evidence>
<feature type="transmembrane region" description="Helical" evidence="8">
    <location>
        <begin position="234"/>
        <end position="256"/>
    </location>
</feature>
<dbReference type="Pfam" id="PF07779">
    <property type="entry name" value="Cas1_AcylT"/>
    <property type="match status" value="1"/>
</dbReference>
<evidence type="ECO:0000259" key="9">
    <source>
        <dbReference type="Pfam" id="PF07779"/>
    </source>
</evidence>
<evidence type="ECO:0000256" key="4">
    <source>
        <dbReference type="ARBA" id="ARBA00022692"/>
    </source>
</evidence>